<keyword evidence="7" id="KW-1185">Reference proteome</keyword>
<proteinExistence type="inferred from homology"/>
<dbReference type="Pfam" id="PF04548">
    <property type="entry name" value="AIG1"/>
    <property type="match status" value="1"/>
</dbReference>
<feature type="compositionally biased region" description="Basic and acidic residues" evidence="4">
    <location>
        <begin position="232"/>
        <end position="250"/>
    </location>
</feature>
<dbReference type="PROSITE" id="PS51720">
    <property type="entry name" value="G_AIG1"/>
    <property type="match status" value="1"/>
</dbReference>
<reference evidence="6" key="2">
    <citation type="submission" date="2020-11" db="EMBL/GenBank/DDBJ databases">
        <authorList>
            <person name="McCartney M.A."/>
            <person name="Auch B."/>
            <person name="Kono T."/>
            <person name="Mallez S."/>
            <person name="Becker A."/>
            <person name="Gohl D.M."/>
            <person name="Silverstein K.A.T."/>
            <person name="Koren S."/>
            <person name="Bechman K.B."/>
            <person name="Herman A."/>
            <person name="Abrahante J.E."/>
            <person name="Garbe J."/>
        </authorList>
    </citation>
    <scope>NUCLEOTIDE SEQUENCE</scope>
    <source>
        <strain evidence="6">Duluth1</strain>
        <tissue evidence="6">Whole animal</tissue>
    </source>
</reference>
<evidence type="ECO:0000256" key="2">
    <source>
        <dbReference type="ARBA" id="ARBA00022741"/>
    </source>
</evidence>
<reference evidence="6" key="1">
    <citation type="journal article" date="2019" name="bioRxiv">
        <title>The Genome of the Zebra Mussel, Dreissena polymorpha: A Resource for Invasive Species Research.</title>
        <authorList>
            <person name="McCartney M.A."/>
            <person name="Auch B."/>
            <person name="Kono T."/>
            <person name="Mallez S."/>
            <person name="Zhang Y."/>
            <person name="Obille A."/>
            <person name="Becker A."/>
            <person name="Abrahante J.E."/>
            <person name="Garbe J."/>
            <person name="Badalamenti J.P."/>
            <person name="Herman A."/>
            <person name="Mangelson H."/>
            <person name="Liachko I."/>
            <person name="Sullivan S."/>
            <person name="Sone E.D."/>
            <person name="Koren S."/>
            <person name="Silverstein K.A.T."/>
            <person name="Beckman K.B."/>
            <person name="Gohl D.M."/>
        </authorList>
    </citation>
    <scope>NUCLEOTIDE SEQUENCE</scope>
    <source>
        <strain evidence="6">Duluth1</strain>
        <tissue evidence="6">Whole animal</tissue>
    </source>
</reference>
<dbReference type="EMBL" id="JAIWYP010000009">
    <property type="protein sequence ID" value="KAH3768445.1"/>
    <property type="molecule type" value="Genomic_DNA"/>
</dbReference>
<evidence type="ECO:0000256" key="4">
    <source>
        <dbReference type="SAM" id="MobiDB-lite"/>
    </source>
</evidence>
<organism evidence="6 7">
    <name type="scientific">Dreissena polymorpha</name>
    <name type="common">Zebra mussel</name>
    <name type="synonym">Mytilus polymorpha</name>
    <dbReference type="NCBI Taxonomy" id="45954"/>
    <lineage>
        <taxon>Eukaryota</taxon>
        <taxon>Metazoa</taxon>
        <taxon>Spiralia</taxon>
        <taxon>Lophotrochozoa</taxon>
        <taxon>Mollusca</taxon>
        <taxon>Bivalvia</taxon>
        <taxon>Autobranchia</taxon>
        <taxon>Heteroconchia</taxon>
        <taxon>Euheterodonta</taxon>
        <taxon>Imparidentia</taxon>
        <taxon>Neoheterodontei</taxon>
        <taxon>Myida</taxon>
        <taxon>Dreissenoidea</taxon>
        <taxon>Dreissenidae</taxon>
        <taxon>Dreissena</taxon>
    </lineage>
</organism>
<dbReference type="PANTHER" id="PTHR10903">
    <property type="entry name" value="GTPASE, IMAP FAMILY MEMBER-RELATED"/>
    <property type="match status" value="1"/>
</dbReference>
<keyword evidence="2" id="KW-0547">Nucleotide-binding</keyword>
<dbReference type="InterPro" id="IPR006703">
    <property type="entry name" value="G_AIG1"/>
</dbReference>
<dbReference type="InterPro" id="IPR045058">
    <property type="entry name" value="GIMA/IAN/Toc"/>
</dbReference>
<dbReference type="SUPFAM" id="SSF52540">
    <property type="entry name" value="P-loop containing nucleoside triphosphate hydrolases"/>
    <property type="match status" value="1"/>
</dbReference>
<dbReference type="GO" id="GO:0005525">
    <property type="term" value="F:GTP binding"/>
    <property type="evidence" value="ECO:0007669"/>
    <property type="project" value="UniProtKB-KW"/>
</dbReference>
<evidence type="ECO:0000256" key="3">
    <source>
        <dbReference type="ARBA" id="ARBA00023134"/>
    </source>
</evidence>
<keyword evidence="3" id="KW-0342">GTP-binding</keyword>
<dbReference type="AlphaFoldDB" id="A0A9D4DX60"/>
<dbReference type="InterPro" id="IPR027417">
    <property type="entry name" value="P-loop_NTPase"/>
</dbReference>
<feature type="region of interest" description="Disordered" evidence="4">
    <location>
        <begin position="337"/>
        <end position="357"/>
    </location>
</feature>
<sequence>MLLVGQTGHGKSATGNSILGTKAFVSKLSPGSVTEEIQRAVAIRNGRRIEIVDSPGFADTSKGIEYVNERLVHAVYQTLPGFNAIVFVLTPERFTDELVKTVNLFFDFFGEDVGKFAFILFTHIKSKEKLNEYIENAEENSTKNVEVLLDLIERCGSKVMHIDNGKKKERKEAMVDEIIRTIDANTVRTGQQYFTNAQFENAKQYADRYIKENYPTKGLESYNENAKVKTRNQLDDNKPEKDRNNEDISEERGLVLRMKERIESRSTLMQNGTANINPDGVRRLANKTLTQNQNALEEIHISGSDPKTTRKSRISGAFLQDLDKKLLDGRTRVDAEQQSAMASDIETEHGEGNQVKGRKYDPFKKQIRNDRGLFERARGVFEQTFQTLFQTLKKIF</sequence>
<evidence type="ECO:0000313" key="7">
    <source>
        <dbReference type="Proteomes" id="UP000828390"/>
    </source>
</evidence>
<evidence type="ECO:0000259" key="5">
    <source>
        <dbReference type="PROSITE" id="PS51720"/>
    </source>
</evidence>
<comment type="similarity">
    <text evidence="1">Belongs to the TRAFAC class TrmE-Era-EngA-EngB-Septin-like GTPase superfamily. AIG1/Toc34/Toc159-like paraseptin GTPase family. IAN subfamily.</text>
</comment>
<dbReference type="Gene3D" id="3.40.50.300">
    <property type="entry name" value="P-loop containing nucleotide triphosphate hydrolases"/>
    <property type="match status" value="1"/>
</dbReference>
<name>A0A9D4DX60_DREPO</name>
<accession>A0A9D4DX60</accession>
<comment type="caution">
    <text evidence="6">The sequence shown here is derived from an EMBL/GenBank/DDBJ whole genome shotgun (WGS) entry which is preliminary data.</text>
</comment>
<dbReference type="PANTHER" id="PTHR10903:SF184">
    <property type="entry name" value="GTP-BINDING PROTEIN A"/>
    <property type="match status" value="1"/>
</dbReference>
<evidence type="ECO:0000256" key="1">
    <source>
        <dbReference type="ARBA" id="ARBA00008535"/>
    </source>
</evidence>
<protein>
    <recommendedName>
        <fullName evidence="5">AIG1-type G domain-containing protein</fullName>
    </recommendedName>
</protein>
<dbReference type="Proteomes" id="UP000828390">
    <property type="component" value="Unassembled WGS sequence"/>
</dbReference>
<dbReference type="OrthoDB" id="10061751at2759"/>
<gene>
    <name evidence="6" type="ORF">DPMN_169657</name>
</gene>
<feature type="domain" description="AIG1-type G" evidence="5">
    <location>
        <begin position="1"/>
        <end position="203"/>
    </location>
</feature>
<feature type="region of interest" description="Disordered" evidence="4">
    <location>
        <begin position="221"/>
        <end position="250"/>
    </location>
</feature>
<evidence type="ECO:0000313" key="6">
    <source>
        <dbReference type="EMBL" id="KAH3768445.1"/>
    </source>
</evidence>